<sequence>MPVNHKSDTSIFGIVGMQTDDTLMLGTPAFSLLEEKKIQKAEFRSKPKSVLTPEIQLDFNGCTLTIDASKPILNLRQKGQGGKIKLVDVRAPDRAQQYTEQRARGAYIASTCQPEASFDLSVAAQAQQLSDEDIKALNKRLKWQIEPRSWPPLHHCQSHGG</sequence>
<protein>
    <submittedName>
        <fullName evidence="1">Uncharacterized protein</fullName>
    </submittedName>
</protein>
<reference evidence="1" key="1">
    <citation type="journal article" date="2018" name="BMC Genomics">
        <title>Comparative genomics of the wheat fungal pathogen Pyrenophora tritici-repentis reveals chromosomal variations and genome plasticity.</title>
        <authorList>
            <person name="Moolhuijzen P."/>
            <person name="See P.T."/>
            <person name="Hane J.K."/>
            <person name="Shi G."/>
            <person name="Liu Z."/>
            <person name="Oliver R.P."/>
            <person name="Moffat C.S."/>
        </authorList>
    </citation>
    <scope>NUCLEOTIDE SEQUENCE [LARGE SCALE GENOMIC DNA]</scope>
    <source>
        <strain evidence="1">M4</strain>
    </source>
</reference>
<dbReference type="RefSeq" id="XP_065966286.1">
    <property type="nucleotide sequence ID" value="XM_066104084.1"/>
</dbReference>
<dbReference type="AlphaFoldDB" id="A0A834VZ23"/>
<organism evidence="1 2">
    <name type="scientific">Pyrenophora tritici-repentis</name>
    <dbReference type="NCBI Taxonomy" id="45151"/>
    <lineage>
        <taxon>Eukaryota</taxon>
        <taxon>Fungi</taxon>
        <taxon>Dikarya</taxon>
        <taxon>Ascomycota</taxon>
        <taxon>Pezizomycotina</taxon>
        <taxon>Dothideomycetes</taxon>
        <taxon>Pleosporomycetidae</taxon>
        <taxon>Pleosporales</taxon>
        <taxon>Pleosporineae</taxon>
        <taxon>Pleosporaceae</taxon>
        <taxon>Pyrenophora</taxon>
    </lineage>
</organism>
<gene>
    <name evidence="1" type="ORF">PtrM4_034590</name>
</gene>
<name>A0A834VZ23_9PLEO</name>
<dbReference type="Proteomes" id="UP000245464">
    <property type="component" value="Chromosome 1"/>
</dbReference>
<accession>A0A834VZ23</accession>
<dbReference type="EMBL" id="NQIK02000001">
    <property type="protein sequence ID" value="KAF7579219.1"/>
    <property type="molecule type" value="Genomic_DNA"/>
</dbReference>
<proteinExistence type="predicted"/>
<evidence type="ECO:0000313" key="2">
    <source>
        <dbReference type="Proteomes" id="UP000245464"/>
    </source>
</evidence>
<comment type="caution">
    <text evidence="1">The sequence shown here is derived from an EMBL/GenBank/DDBJ whole genome shotgun (WGS) entry which is preliminary data.</text>
</comment>
<dbReference type="GeneID" id="90954531"/>
<dbReference type="KEGG" id="ptrr:90954531"/>
<evidence type="ECO:0000313" key="1">
    <source>
        <dbReference type="EMBL" id="KAF7579219.1"/>
    </source>
</evidence>